<feature type="non-terminal residue" evidence="1">
    <location>
        <position position="1"/>
    </location>
</feature>
<proteinExistence type="predicted"/>
<sequence length="80" mass="9053">LSSSDSSRAFLKEELIFNEDDHNDLANKINNLRNADYGQELRDYVLKNHNLDDLVGKISTTINNSGLTRLSHEAQGHWGL</sequence>
<reference evidence="1 2" key="1">
    <citation type="submission" date="2017-09" db="EMBL/GenBank/DDBJ databases">
        <title>Depth-based differentiation of microbial function through sediment-hosted aquifers and enrichment of novel symbionts in the deep terrestrial subsurface.</title>
        <authorList>
            <person name="Probst A.J."/>
            <person name="Ladd B."/>
            <person name="Jarett J.K."/>
            <person name="Geller-Mcgrath D.E."/>
            <person name="Sieber C.M."/>
            <person name="Emerson J.B."/>
            <person name="Anantharaman K."/>
            <person name="Thomas B.C."/>
            <person name="Malmstrom R."/>
            <person name="Stieglmeier M."/>
            <person name="Klingl A."/>
            <person name="Woyke T."/>
            <person name="Ryan C.M."/>
            <person name="Banfield J.F."/>
        </authorList>
    </citation>
    <scope>NUCLEOTIDE SEQUENCE [LARGE SCALE GENOMIC DNA]</scope>
    <source>
        <strain evidence="1">CG10_big_fil_rev_8_21_14_0_10_37_15</strain>
    </source>
</reference>
<gene>
    <name evidence="1" type="ORF">COV30_01130</name>
</gene>
<evidence type="ECO:0000313" key="1">
    <source>
        <dbReference type="EMBL" id="PIR41932.1"/>
    </source>
</evidence>
<protein>
    <submittedName>
        <fullName evidence="1">Uncharacterized protein</fullName>
    </submittedName>
</protein>
<name>A0A2H0R5Y4_9BACT</name>
<dbReference type="EMBL" id="PCXP01000016">
    <property type="protein sequence ID" value="PIR41932.1"/>
    <property type="molecule type" value="Genomic_DNA"/>
</dbReference>
<comment type="caution">
    <text evidence="1">The sequence shown here is derived from an EMBL/GenBank/DDBJ whole genome shotgun (WGS) entry which is preliminary data.</text>
</comment>
<accession>A0A2H0R5Y4</accession>
<dbReference type="AlphaFoldDB" id="A0A2H0R5Y4"/>
<organism evidence="1 2">
    <name type="scientific">Candidatus Yanofskybacteria bacterium CG10_big_fil_rev_8_21_14_0_10_37_15</name>
    <dbReference type="NCBI Taxonomy" id="1975097"/>
    <lineage>
        <taxon>Bacteria</taxon>
        <taxon>Candidatus Yanofskyibacteriota</taxon>
    </lineage>
</organism>
<evidence type="ECO:0000313" key="2">
    <source>
        <dbReference type="Proteomes" id="UP000230208"/>
    </source>
</evidence>
<dbReference type="Proteomes" id="UP000230208">
    <property type="component" value="Unassembled WGS sequence"/>
</dbReference>